<organism evidence="3 4">
    <name type="scientific">Streptomyces kanamyceticus</name>
    <dbReference type="NCBI Taxonomy" id="1967"/>
    <lineage>
        <taxon>Bacteria</taxon>
        <taxon>Bacillati</taxon>
        <taxon>Actinomycetota</taxon>
        <taxon>Actinomycetes</taxon>
        <taxon>Kitasatosporales</taxon>
        <taxon>Streptomycetaceae</taxon>
        <taxon>Streptomyces</taxon>
    </lineage>
</organism>
<dbReference type="Gene3D" id="3.30.450.180">
    <property type="match status" value="1"/>
</dbReference>
<dbReference type="Pfam" id="PF13560">
    <property type="entry name" value="HTH_31"/>
    <property type="match status" value="1"/>
</dbReference>
<feature type="domain" description="HTH cro/C1-type" evidence="2">
    <location>
        <begin position="47"/>
        <end position="98"/>
    </location>
</feature>
<dbReference type="GO" id="GO:0003677">
    <property type="term" value="F:DNA binding"/>
    <property type="evidence" value="ECO:0007669"/>
    <property type="project" value="InterPro"/>
</dbReference>
<dbReference type="PANTHER" id="PTHR35010:SF2">
    <property type="entry name" value="BLL4672 PROTEIN"/>
    <property type="match status" value="1"/>
</dbReference>
<evidence type="ECO:0000259" key="2">
    <source>
        <dbReference type="PROSITE" id="PS50943"/>
    </source>
</evidence>
<name>A0A5J6GAS4_STRKN</name>
<dbReference type="InterPro" id="IPR001387">
    <property type="entry name" value="Cro/C1-type_HTH"/>
</dbReference>
<dbReference type="SUPFAM" id="SSF47413">
    <property type="entry name" value="lambda repressor-like DNA-binding domains"/>
    <property type="match status" value="1"/>
</dbReference>
<evidence type="ECO:0000256" key="1">
    <source>
        <dbReference type="SAM" id="MobiDB-lite"/>
    </source>
</evidence>
<dbReference type="KEGG" id="ska:CP970_09385"/>
<dbReference type="InterPro" id="IPR041413">
    <property type="entry name" value="MLTR_LBD"/>
</dbReference>
<dbReference type="CDD" id="cd00093">
    <property type="entry name" value="HTH_XRE"/>
    <property type="match status" value="1"/>
</dbReference>
<dbReference type="SMART" id="SM00530">
    <property type="entry name" value="HTH_XRE"/>
    <property type="match status" value="1"/>
</dbReference>
<dbReference type="InterPro" id="IPR010982">
    <property type="entry name" value="Lambda_DNA-bd_dom_sf"/>
</dbReference>
<feature type="region of interest" description="Disordered" evidence="1">
    <location>
        <begin position="1"/>
        <end position="23"/>
    </location>
</feature>
<dbReference type="Gene3D" id="1.10.260.40">
    <property type="entry name" value="lambda repressor-like DNA-binding domains"/>
    <property type="match status" value="1"/>
</dbReference>
<proteinExistence type="predicted"/>
<keyword evidence="4" id="KW-1185">Reference proteome</keyword>
<feature type="region of interest" description="Disordered" evidence="1">
    <location>
        <begin position="281"/>
        <end position="303"/>
    </location>
</feature>
<dbReference type="PANTHER" id="PTHR35010">
    <property type="entry name" value="BLL4672 PROTEIN-RELATED"/>
    <property type="match status" value="1"/>
</dbReference>
<dbReference type="Proteomes" id="UP000325529">
    <property type="component" value="Chromosome"/>
</dbReference>
<feature type="compositionally biased region" description="Polar residues" evidence="1">
    <location>
        <begin position="1"/>
        <end position="20"/>
    </location>
</feature>
<dbReference type="PROSITE" id="PS50943">
    <property type="entry name" value="HTH_CROC1"/>
    <property type="match status" value="1"/>
</dbReference>
<evidence type="ECO:0000313" key="3">
    <source>
        <dbReference type="EMBL" id="QEU91065.1"/>
    </source>
</evidence>
<dbReference type="AlphaFoldDB" id="A0A5J6GAS4"/>
<gene>
    <name evidence="3" type="ORF">CP970_09385</name>
</gene>
<dbReference type="EMBL" id="CP023699">
    <property type="protein sequence ID" value="QEU91065.1"/>
    <property type="molecule type" value="Genomic_DNA"/>
</dbReference>
<dbReference type="Pfam" id="PF17765">
    <property type="entry name" value="MLTR_LBD"/>
    <property type="match status" value="1"/>
</dbReference>
<evidence type="ECO:0000313" key="4">
    <source>
        <dbReference type="Proteomes" id="UP000325529"/>
    </source>
</evidence>
<sequence>MTTAHRTPASPLTTGSSSRPTELAGFLRTRRARLTPECVGLPRTPGRRLAGLRRAEVAALAGISPEYYTRLEQGRQRHPSPEVLDALATALRLDADGRGHLHRITARPAPAAPPAPPEAPRAALDLLRALTVWPAYLVSPMRSVLAWNDAAAWLLTDFGALPPHRRNLAWFALCDPRARELYADWEAVARGNVHRLRSALAGRTGEEPLLAELAAHGGELFTDAWNEHEVRGPNTGHKRLNHPVAGPLTLAYTGYLLPGPERLELVVMTAPEDSPEHAVLHRHFGSSTPSPAGRCSPPSATRP</sequence>
<dbReference type="RefSeq" id="WP_150493166.1">
    <property type="nucleotide sequence ID" value="NZ_CP023699.1"/>
</dbReference>
<accession>A0A5J6GAS4</accession>
<reference evidence="3 4" key="1">
    <citation type="submission" date="2017-09" db="EMBL/GenBank/DDBJ databases">
        <authorList>
            <person name="Lee N."/>
            <person name="Cho B.-K."/>
        </authorList>
    </citation>
    <scope>NUCLEOTIDE SEQUENCE [LARGE SCALE GENOMIC DNA]</scope>
    <source>
        <strain evidence="3 4">ATCC 12853</strain>
    </source>
</reference>
<protein>
    <submittedName>
        <fullName evidence="3">XRE family transcriptional regulator</fullName>
    </submittedName>
</protein>